<evidence type="ECO:0008006" key="3">
    <source>
        <dbReference type="Google" id="ProtNLM"/>
    </source>
</evidence>
<evidence type="ECO:0000313" key="1">
    <source>
        <dbReference type="EMBL" id="MFD1002472.1"/>
    </source>
</evidence>
<dbReference type="Proteomes" id="UP001597112">
    <property type="component" value="Unassembled WGS sequence"/>
</dbReference>
<reference evidence="2" key="1">
    <citation type="journal article" date="2019" name="Int. J. Syst. Evol. Microbiol.">
        <title>The Global Catalogue of Microorganisms (GCM) 10K type strain sequencing project: providing services to taxonomists for standard genome sequencing and annotation.</title>
        <authorList>
            <consortium name="The Broad Institute Genomics Platform"/>
            <consortium name="The Broad Institute Genome Sequencing Center for Infectious Disease"/>
            <person name="Wu L."/>
            <person name="Ma J."/>
        </authorList>
    </citation>
    <scope>NUCLEOTIDE SEQUENCE [LARGE SCALE GENOMIC DNA]</scope>
    <source>
        <strain evidence="2">CCUG 58938</strain>
    </source>
</reference>
<name>A0ABW3K923_9BACT</name>
<organism evidence="1 2">
    <name type="scientific">Ohtaekwangia kribbensis</name>
    <dbReference type="NCBI Taxonomy" id="688913"/>
    <lineage>
        <taxon>Bacteria</taxon>
        <taxon>Pseudomonadati</taxon>
        <taxon>Bacteroidota</taxon>
        <taxon>Cytophagia</taxon>
        <taxon>Cytophagales</taxon>
        <taxon>Fulvivirgaceae</taxon>
        <taxon>Ohtaekwangia</taxon>
    </lineage>
</organism>
<gene>
    <name evidence="1" type="ORF">ACFQ21_24320</name>
</gene>
<sequence>MLAKEFAEAVSHYNSNTALAGKLWDEIEKSYTAKKRYYHNQSHLENLLKELTSIKESIEDWDCIIFSIAYHDIVYNTLQKDNEEQSAALAKQRLTEIAFPADRINKCVQQILATKGHTISDNKDTNFFTDADLSILGASWDVYETYFKSIRKEYSYYPDLLYKPGRKKVLQHFLGMGKIFKTDKFFSMYEEQARKNLSAELALL</sequence>
<evidence type="ECO:0000313" key="2">
    <source>
        <dbReference type="Proteomes" id="UP001597112"/>
    </source>
</evidence>
<proteinExistence type="predicted"/>
<dbReference type="PANTHER" id="PTHR21174:SF0">
    <property type="entry name" value="HD PHOSPHOHYDROLASE FAMILY PROTEIN-RELATED"/>
    <property type="match status" value="1"/>
</dbReference>
<dbReference type="SUPFAM" id="SSF109604">
    <property type="entry name" value="HD-domain/PDEase-like"/>
    <property type="match status" value="1"/>
</dbReference>
<dbReference type="PIRSF" id="PIRSF035170">
    <property type="entry name" value="HD_phosphohydro"/>
    <property type="match status" value="1"/>
</dbReference>
<dbReference type="RefSeq" id="WP_377583605.1">
    <property type="nucleotide sequence ID" value="NZ_JBHTKA010000008.1"/>
</dbReference>
<dbReference type="InterPro" id="IPR009218">
    <property type="entry name" value="HD_phosphohydro"/>
</dbReference>
<dbReference type="EMBL" id="JBHTKA010000008">
    <property type="protein sequence ID" value="MFD1002472.1"/>
    <property type="molecule type" value="Genomic_DNA"/>
</dbReference>
<accession>A0ABW3K923</accession>
<dbReference type="Gene3D" id="1.10.3210.10">
    <property type="entry name" value="Hypothetical protein af1432"/>
    <property type="match status" value="1"/>
</dbReference>
<keyword evidence="2" id="KW-1185">Reference proteome</keyword>
<comment type="caution">
    <text evidence="1">The sequence shown here is derived from an EMBL/GenBank/DDBJ whole genome shotgun (WGS) entry which is preliminary data.</text>
</comment>
<protein>
    <recommendedName>
        <fullName evidence="3">Metal-dependent HD superfamily phosphohydrolase</fullName>
    </recommendedName>
</protein>
<dbReference type="PANTHER" id="PTHR21174">
    <property type="match status" value="1"/>
</dbReference>